<name>A0ABX1R9Z9_9PSEU</name>
<accession>A0ABX1R9Z9</accession>
<protein>
    <recommendedName>
        <fullName evidence="5">Secreted protein</fullName>
    </recommendedName>
</protein>
<comment type="caution">
    <text evidence="3">The sequence shown here is derived from an EMBL/GenBank/DDBJ whole genome shotgun (WGS) entry which is preliminary data.</text>
</comment>
<feature type="compositionally biased region" description="Basic residues" evidence="1">
    <location>
        <begin position="30"/>
        <end position="41"/>
    </location>
</feature>
<sequence length="91" mass="9119">MTEAIAIFVGIPALLVLIITAAVYASTGGSRRRHAAWKRRPVDHIGGARPSADPGTAGSVPAQPSPDRQPDAAGPAGAEAASPRPAEEGSA</sequence>
<keyword evidence="2" id="KW-0812">Transmembrane</keyword>
<evidence type="ECO:0000313" key="3">
    <source>
        <dbReference type="EMBL" id="NMH76484.1"/>
    </source>
</evidence>
<evidence type="ECO:0008006" key="5">
    <source>
        <dbReference type="Google" id="ProtNLM"/>
    </source>
</evidence>
<feature type="transmembrane region" description="Helical" evidence="2">
    <location>
        <begin position="6"/>
        <end position="25"/>
    </location>
</feature>
<feature type="region of interest" description="Disordered" evidence="1">
    <location>
        <begin position="27"/>
        <end position="91"/>
    </location>
</feature>
<keyword evidence="2" id="KW-1133">Transmembrane helix</keyword>
<evidence type="ECO:0000256" key="1">
    <source>
        <dbReference type="SAM" id="MobiDB-lite"/>
    </source>
</evidence>
<feature type="compositionally biased region" description="Low complexity" evidence="1">
    <location>
        <begin position="72"/>
        <end position="91"/>
    </location>
</feature>
<dbReference type="EMBL" id="JAAXKY010000009">
    <property type="protein sequence ID" value="NMH76484.1"/>
    <property type="molecule type" value="Genomic_DNA"/>
</dbReference>
<reference evidence="3 4" key="1">
    <citation type="submission" date="2020-04" db="EMBL/GenBank/DDBJ databases">
        <authorList>
            <person name="Klaysubun C."/>
            <person name="Duangmal K."/>
            <person name="Lipun K."/>
        </authorList>
    </citation>
    <scope>NUCLEOTIDE SEQUENCE [LARGE SCALE GENOMIC DNA]</scope>
    <source>
        <strain evidence="3 4">JCM 11839</strain>
    </source>
</reference>
<keyword evidence="4" id="KW-1185">Reference proteome</keyword>
<gene>
    <name evidence="3" type="ORF">HF577_05125</name>
</gene>
<dbReference type="Proteomes" id="UP001296706">
    <property type="component" value="Unassembled WGS sequence"/>
</dbReference>
<evidence type="ECO:0000313" key="4">
    <source>
        <dbReference type="Proteomes" id="UP001296706"/>
    </source>
</evidence>
<organism evidence="3 4">
    <name type="scientific">Pseudonocardia xinjiangensis</name>
    <dbReference type="NCBI Taxonomy" id="75289"/>
    <lineage>
        <taxon>Bacteria</taxon>
        <taxon>Bacillati</taxon>
        <taxon>Actinomycetota</taxon>
        <taxon>Actinomycetes</taxon>
        <taxon>Pseudonocardiales</taxon>
        <taxon>Pseudonocardiaceae</taxon>
        <taxon>Pseudonocardia</taxon>
    </lineage>
</organism>
<evidence type="ECO:0000256" key="2">
    <source>
        <dbReference type="SAM" id="Phobius"/>
    </source>
</evidence>
<dbReference type="RefSeq" id="WP_169394556.1">
    <property type="nucleotide sequence ID" value="NZ_BAAAJH010000022.1"/>
</dbReference>
<proteinExistence type="predicted"/>
<keyword evidence="2" id="KW-0472">Membrane</keyword>